<organism evidence="2 3">
    <name type="scientific">Nocardioides jejuensis</name>
    <dbReference type="NCBI Taxonomy" id="2502782"/>
    <lineage>
        <taxon>Bacteria</taxon>
        <taxon>Bacillati</taxon>
        <taxon>Actinomycetota</taxon>
        <taxon>Actinomycetes</taxon>
        <taxon>Propionibacteriales</taxon>
        <taxon>Nocardioidaceae</taxon>
        <taxon>Nocardioides</taxon>
    </lineage>
</organism>
<feature type="domain" description="DUF6318" evidence="1">
    <location>
        <begin position="2"/>
        <end position="112"/>
    </location>
</feature>
<accession>A0A4R1CKC2</accession>
<gene>
    <name evidence="2" type="ORF">EPD65_04415</name>
</gene>
<name>A0A4R1CKC2_9ACTN</name>
<dbReference type="AlphaFoldDB" id="A0A4R1CKC2"/>
<reference evidence="2 3" key="1">
    <citation type="submission" date="2019-03" db="EMBL/GenBank/DDBJ databases">
        <authorList>
            <person name="Kim M.K.M."/>
        </authorList>
    </citation>
    <scope>NUCLEOTIDE SEQUENCE [LARGE SCALE GENOMIC DNA]</scope>
    <source>
        <strain evidence="2 3">18JY15-6</strain>
    </source>
</reference>
<comment type="caution">
    <text evidence="2">The sequence shown here is derived from an EMBL/GenBank/DDBJ whole genome shotgun (WGS) entry which is preliminary data.</text>
</comment>
<dbReference type="EMBL" id="SJZJ01000004">
    <property type="protein sequence ID" value="TCJ30448.1"/>
    <property type="molecule type" value="Genomic_DNA"/>
</dbReference>
<sequence>MLPDLAKRDDAIGAKAFVKYWFAVANHAIATGDTAPLAAISAKDCGSCDALAASVRKSFKDGGHIDGGALHVVGLELDPRLKPPLFRFALRLRQDPKRVLNPAGMAVTRESGASALFFVAARRVGAAFEFVGMERIDD</sequence>
<evidence type="ECO:0000313" key="2">
    <source>
        <dbReference type="EMBL" id="TCJ30448.1"/>
    </source>
</evidence>
<protein>
    <recommendedName>
        <fullName evidence="1">DUF6318 domain-containing protein</fullName>
    </recommendedName>
</protein>
<dbReference type="Proteomes" id="UP000295453">
    <property type="component" value="Unassembled WGS sequence"/>
</dbReference>
<keyword evidence="3" id="KW-1185">Reference proteome</keyword>
<evidence type="ECO:0000313" key="3">
    <source>
        <dbReference type="Proteomes" id="UP000295453"/>
    </source>
</evidence>
<dbReference type="Pfam" id="PF19843">
    <property type="entry name" value="DUF6318"/>
    <property type="match status" value="1"/>
</dbReference>
<dbReference type="RefSeq" id="WP_131581948.1">
    <property type="nucleotide sequence ID" value="NZ_SJZJ01000004.1"/>
</dbReference>
<dbReference type="InterPro" id="IPR046281">
    <property type="entry name" value="DUF6318"/>
</dbReference>
<evidence type="ECO:0000259" key="1">
    <source>
        <dbReference type="Pfam" id="PF19843"/>
    </source>
</evidence>
<dbReference type="OrthoDB" id="3788872at2"/>
<proteinExistence type="predicted"/>